<protein>
    <recommendedName>
        <fullName evidence="1">LysR substrate-binding domain-containing protein</fullName>
    </recommendedName>
</protein>
<dbReference type="Pfam" id="PF03466">
    <property type="entry name" value="LysR_substrate"/>
    <property type="match status" value="1"/>
</dbReference>
<accession>A0A944C9B2</accession>
<dbReference type="Proteomes" id="UP000705379">
    <property type="component" value="Unassembled WGS sequence"/>
</dbReference>
<dbReference type="Gene3D" id="3.40.190.290">
    <property type="match status" value="1"/>
</dbReference>
<reference evidence="2" key="1">
    <citation type="submission" date="2018-08" db="EMBL/GenBank/DDBJ databases">
        <authorList>
            <person name="Jin W."/>
            <person name="Wang H."/>
            <person name="Yang Y."/>
            <person name="Li M."/>
            <person name="Liu J."/>
        </authorList>
    </citation>
    <scope>NUCLEOTIDE SEQUENCE</scope>
    <source>
        <strain evidence="2">AESS21</strain>
    </source>
</reference>
<name>A0A944C9B2_9HYPH</name>
<organism evidence="2 3">
    <name type="scientific">Roseibium polysiphoniae</name>
    <dbReference type="NCBI Taxonomy" id="2571221"/>
    <lineage>
        <taxon>Bacteria</taxon>
        <taxon>Pseudomonadati</taxon>
        <taxon>Pseudomonadota</taxon>
        <taxon>Alphaproteobacteria</taxon>
        <taxon>Hyphomicrobiales</taxon>
        <taxon>Stappiaceae</taxon>
        <taxon>Roseibium</taxon>
    </lineage>
</organism>
<evidence type="ECO:0000259" key="1">
    <source>
        <dbReference type="Pfam" id="PF03466"/>
    </source>
</evidence>
<dbReference type="EMBL" id="QTKU01000001">
    <property type="protein sequence ID" value="MBS8258590.1"/>
    <property type="molecule type" value="Genomic_DNA"/>
</dbReference>
<proteinExistence type="predicted"/>
<evidence type="ECO:0000313" key="2">
    <source>
        <dbReference type="EMBL" id="MBS8258590.1"/>
    </source>
</evidence>
<dbReference type="GO" id="GO:0005829">
    <property type="term" value="C:cytosol"/>
    <property type="evidence" value="ECO:0007669"/>
    <property type="project" value="TreeGrafter"/>
</dbReference>
<dbReference type="InterPro" id="IPR005119">
    <property type="entry name" value="LysR_subst-bd"/>
</dbReference>
<dbReference type="AlphaFoldDB" id="A0A944C9B2"/>
<dbReference type="PANTHER" id="PTHR30419">
    <property type="entry name" value="HTH-TYPE TRANSCRIPTIONAL REGULATOR YBHD"/>
    <property type="match status" value="1"/>
</dbReference>
<comment type="caution">
    <text evidence="2">The sequence shown here is derived from an EMBL/GenBank/DDBJ whole genome shotgun (WGS) entry which is preliminary data.</text>
</comment>
<evidence type="ECO:0000313" key="3">
    <source>
        <dbReference type="Proteomes" id="UP000705379"/>
    </source>
</evidence>
<dbReference type="PANTHER" id="PTHR30419:SF8">
    <property type="entry name" value="NITROGEN ASSIMILATION TRANSCRIPTIONAL ACTIVATOR-RELATED"/>
    <property type="match status" value="1"/>
</dbReference>
<reference evidence="2" key="2">
    <citation type="journal article" date="2021" name="Microorganisms">
        <title>Bacterial Dimethylsulfoniopropionate Biosynthesis in the East China Sea.</title>
        <authorList>
            <person name="Liu J."/>
            <person name="Zhang Y."/>
            <person name="Liu J."/>
            <person name="Zhong H."/>
            <person name="Williams B.T."/>
            <person name="Zheng Y."/>
            <person name="Curson A.R.J."/>
            <person name="Sun C."/>
            <person name="Sun H."/>
            <person name="Song D."/>
            <person name="Wagner Mackenzie B."/>
            <person name="Bermejo Martinez A."/>
            <person name="Todd J.D."/>
            <person name="Zhang X.H."/>
        </authorList>
    </citation>
    <scope>NUCLEOTIDE SEQUENCE</scope>
    <source>
        <strain evidence="2">AESS21</strain>
    </source>
</reference>
<dbReference type="InterPro" id="IPR050950">
    <property type="entry name" value="HTH-type_LysR_regulators"/>
</dbReference>
<dbReference type="SUPFAM" id="SSF53850">
    <property type="entry name" value="Periplasmic binding protein-like II"/>
    <property type="match status" value="1"/>
</dbReference>
<dbReference type="GO" id="GO:0006355">
    <property type="term" value="P:regulation of DNA-templated transcription"/>
    <property type="evidence" value="ECO:0007669"/>
    <property type="project" value="TreeGrafter"/>
</dbReference>
<feature type="domain" description="LysR substrate-binding" evidence="1">
    <location>
        <begin position="5"/>
        <end position="134"/>
    </location>
</feature>
<sequence length="145" mass="16039">MLGNILSDRMMVFIEDGHVFQAFEEVPWKMLTEQRVITLSRESNIRVLTEIGFESVGVPLRPHLEVHQIHTALSLAENGAGVAVLPTYAFTALNGRHIAARPLTSPDFTRQVSIVSARERTASPATAAVSPLLRRIVREMVPEAL</sequence>
<gene>
    <name evidence="2" type="ORF">DYI23_00035</name>
</gene>